<evidence type="ECO:0000256" key="2">
    <source>
        <dbReference type="ARBA" id="ARBA00022475"/>
    </source>
</evidence>
<keyword evidence="2" id="KW-1003">Cell membrane</keyword>
<feature type="transmembrane region" description="Helical" evidence="6">
    <location>
        <begin position="12"/>
        <end position="31"/>
    </location>
</feature>
<evidence type="ECO:0000256" key="4">
    <source>
        <dbReference type="ARBA" id="ARBA00022989"/>
    </source>
</evidence>
<dbReference type="EMBL" id="CP119316">
    <property type="protein sequence ID" value="WEK46699.1"/>
    <property type="molecule type" value="Genomic_DNA"/>
</dbReference>
<proteinExistence type="predicted"/>
<evidence type="ECO:0000313" key="8">
    <source>
        <dbReference type="Proteomes" id="UP001218362"/>
    </source>
</evidence>
<feature type="transmembrane region" description="Helical" evidence="6">
    <location>
        <begin position="444"/>
        <end position="463"/>
    </location>
</feature>
<dbReference type="Proteomes" id="UP001218362">
    <property type="component" value="Chromosome"/>
</dbReference>
<evidence type="ECO:0000256" key="3">
    <source>
        <dbReference type="ARBA" id="ARBA00022692"/>
    </source>
</evidence>
<keyword evidence="4 6" id="KW-1133">Transmembrane helix</keyword>
<feature type="transmembrane region" description="Helical" evidence="6">
    <location>
        <begin position="326"/>
        <end position="346"/>
    </location>
</feature>
<feature type="transmembrane region" description="Helical" evidence="6">
    <location>
        <begin position="37"/>
        <end position="56"/>
    </location>
</feature>
<sequence>MNRGAAAMAGGFLVRFGAKAMFLAVAVFFYGAKLFGAYSLAVASIELFVVIAGLSMKKLLFKMLDDKDAPSSPAERIADAGITVVVASAVLGAVVAVGLWATGQEGGAVGRMTLWLLPMVAGQCLLDVSLTGIRWAGLVRYEVTTRSLAEPYAGLAASVAAYWAGFHEAGLAIGYWVGTLAALSLAAYGLHRTVDLAPLRHYRVRFAPVWLGVRANFTNTLSDLANNLYQRVDMYIVGIALGPTATGVYSLAKQFTTPIRQIRQSYDALVIPLISRELSEAPSPETGKRIGEIMGLILNIQVPYLIVLAGAGAAILSYFPAEFHDAFLPMVILTAGNLLHASHGVGDTVLSYRAPMRGLVITLISMAIGAAGGWWLVYELGLTGAALGIGLSFVSKAILRYYAVRAIDVHIPMLKVFGPSSISLVLAVMIFAAFRLLFPVGGTLPQIAATLLALGAFATVLKLDPVANFAPR</sequence>
<feature type="transmembrane region" description="Helical" evidence="6">
    <location>
        <begin position="77"/>
        <end position="101"/>
    </location>
</feature>
<evidence type="ECO:0000256" key="6">
    <source>
        <dbReference type="SAM" id="Phobius"/>
    </source>
</evidence>
<dbReference type="InterPro" id="IPR050833">
    <property type="entry name" value="Poly_Biosynth_Transport"/>
</dbReference>
<dbReference type="GO" id="GO:0005886">
    <property type="term" value="C:plasma membrane"/>
    <property type="evidence" value="ECO:0007669"/>
    <property type="project" value="UniProtKB-SubCell"/>
</dbReference>
<name>A0AAJ5X9S1_9SPHN</name>
<gene>
    <name evidence="7" type="ORF">P0Y56_17105</name>
</gene>
<comment type="subcellular location">
    <subcellularLocation>
        <location evidence="1">Cell membrane</location>
        <topology evidence="1">Multi-pass membrane protein</topology>
    </subcellularLocation>
</comment>
<dbReference type="KEGG" id="acob:P0Y56_17105"/>
<evidence type="ECO:0000313" key="7">
    <source>
        <dbReference type="EMBL" id="WEK46699.1"/>
    </source>
</evidence>
<protein>
    <submittedName>
        <fullName evidence="7">Oligosaccharide flippase family protein</fullName>
    </submittedName>
</protein>
<keyword evidence="5 6" id="KW-0472">Membrane</keyword>
<keyword evidence="3 6" id="KW-0812">Transmembrane</keyword>
<feature type="transmembrane region" description="Helical" evidence="6">
    <location>
        <begin position="296"/>
        <end position="320"/>
    </location>
</feature>
<dbReference type="AlphaFoldDB" id="A0AAJ5X9S1"/>
<accession>A0AAJ5X9S1</accession>
<feature type="transmembrane region" description="Helical" evidence="6">
    <location>
        <begin position="172"/>
        <end position="190"/>
    </location>
</feature>
<dbReference type="PANTHER" id="PTHR30250">
    <property type="entry name" value="PST FAMILY PREDICTED COLANIC ACID TRANSPORTER"/>
    <property type="match status" value="1"/>
</dbReference>
<evidence type="ECO:0000256" key="5">
    <source>
        <dbReference type="ARBA" id="ARBA00023136"/>
    </source>
</evidence>
<feature type="transmembrane region" description="Helical" evidence="6">
    <location>
        <begin position="113"/>
        <end position="136"/>
    </location>
</feature>
<feature type="transmembrane region" description="Helical" evidence="6">
    <location>
        <begin position="358"/>
        <end position="378"/>
    </location>
</feature>
<reference evidence="7" key="1">
    <citation type="submission" date="2023-03" db="EMBL/GenBank/DDBJ databases">
        <title>Andean soil-derived lignocellulolytic bacterial consortium as a source of novel taxa and putative plastic-active enzymes.</title>
        <authorList>
            <person name="Diaz-Garcia L."/>
            <person name="Chuvochina M."/>
            <person name="Feuerriegel G."/>
            <person name="Bunk B."/>
            <person name="Sproer C."/>
            <person name="Streit W.R."/>
            <person name="Rodriguez L.M."/>
            <person name="Overmann J."/>
            <person name="Jimenez D.J."/>
        </authorList>
    </citation>
    <scope>NUCLEOTIDE SEQUENCE</scope>
    <source>
        <strain evidence="7">MAG 26</strain>
    </source>
</reference>
<feature type="transmembrane region" description="Helical" evidence="6">
    <location>
        <begin position="416"/>
        <end position="438"/>
    </location>
</feature>
<organism evidence="7 8">
    <name type="scientific">Candidatus Andeanibacterium colombiense</name>
    <dbReference type="NCBI Taxonomy" id="3121345"/>
    <lineage>
        <taxon>Bacteria</taxon>
        <taxon>Pseudomonadati</taxon>
        <taxon>Pseudomonadota</taxon>
        <taxon>Alphaproteobacteria</taxon>
        <taxon>Sphingomonadales</taxon>
        <taxon>Sphingomonadaceae</taxon>
        <taxon>Candidatus Andeanibacterium</taxon>
    </lineage>
</organism>
<feature type="transmembrane region" description="Helical" evidence="6">
    <location>
        <begin position="384"/>
        <end position="404"/>
    </location>
</feature>
<dbReference type="PANTHER" id="PTHR30250:SF11">
    <property type="entry name" value="O-ANTIGEN TRANSPORTER-RELATED"/>
    <property type="match status" value="1"/>
</dbReference>
<evidence type="ECO:0000256" key="1">
    <source>
        <dbReference type="ARBA" id="ARBA00004651"/>
    </source>
</evidence>